<gene>
    <name evidence="4" type="ORF">R1flu_002119</name>
</gene>
<feature type="repeat" description="PPR" evidence="2">
    <location>
        <begin position="216"/>
        <end position="250"/>
    </location>
</feature>
<evidence type="ECO:0000256" key="1">
    <source>
        <dbReference type="ARBA" id="ARBA00022737"/>
    </source>
</evidence>
<feature type="compositionally biased region" description="Basic and acidic residues" evidence="3">
    <location>
        <begin position="314"/>
        <end position="323"/>
    </location>
</feature>
<sequence>MFRCSGALRNFGRARTIAVGATNYLLANNFPSKVDYYNVSALRLRENASDRNRYLNVRPLQPQIFQPDQGQERKNFSYKEQSPGLEITAGGGPRPRKPRVWKTKTRRGSIAKSHKLVEVVHKLSNVKEEIYNTLDAFIAWDLEFPLIAVKKALKVLAENGEWRRVIQVTKWMLDKGQGKTLATYLMLLEALDNEGRIEEAEVLWEKVLQENMECIPRAMFSRMISMYERYGKPKELLKVFADMEELRVKPDTGTVKRVSKTYAHFGYPEYAEALFRKYPVEHEDSSVKGSHSNRRSLRDEKNKASTVEGSTRSESSKVEERRGGIFQECESLDTEALMATISFQKM</sequence>
<proteinExistence type="predicted"/>
<feature type="compositionally biased region" description="Polar residues" evidence="3">
    <location>
        <begin position="304"/>
        <end position="313"/>
    </location>
</feature>
<protein>
    <recommendedName>
        <fullName evidence="6">Pentatricopeptide repeat-containing protein</fullName>
    </recommendedName>
</protein>
<dbReference type="PROSITE" id="PS51375">
    <property type="entry name" value="PPR"/>
    <property type="match status" value="1"/>
</dbReference>
<evidence type="ECO:0008006" key="6">
    <source>
        <dbReference type="Google" id="ProtNLM"/>
    </source>
</evidence>
<dbReference type="NCBIfam" id="TIGR00756">
    <property type="entry name" value="PPR"/>
    <property type="match status" value="1"/>
</dbReference>
<keyword evidence="1" id="KW-0677">Repeat</keyword>
<feature type="compositionally biased region" description="Basic residues" evidence="3">
    <location>
        <begin position="94"/>
        <end position="107"/>
    </location>
</feature>
<evidence type="ECO:0000313" key="5">
    <source>
        <dbReference type="Proteomes" id="UP001605036"/>
    </source>
</evidence>
<evidence type="ECO:0000256" key="3">
    <source>
        <dbReference type="SAM" id="MobiDB-lite"/>
    </source>
</evidence>
<dbReference type="PANTHER" id="PTHR46782:SF1">
    <property type="entry name" value="OS01G0757700 PROTEIN"/>
    <property type="match status" value="1"/>
</dbReference>
<organism evidence="4 5">
    <name type="scientific">Riccia fluitans</name>
    <dbReference type="NCBI Taxonomy" id="41844"/>
    <lineage>
        <taxon>Eukaryota</taxon>
        <taxon>Viridiplantae</taxon>
        <taxon>Streptophyta</taxon>
        <taxon>Embryophyta</taxon>
        <taxon>Marchantiophyta</taxon>
        <taxon>Marchantiopsida</taxon>
        <taxon>Marchantiidae</taxon>
        <taxon>Marchantiales</taxon>
        <taxon>Ricciaceae</taxon>
        <taxon>Riccia</taxon>
    </lineage>
</organism>
<dbReference type="Proteomes" id="UP001605036">
    <property type="component" value="Unassembled WGS sequence"/>
</dbReference>
<dbReference type="InterPro" id="IPR011990">
    <property type="entry name" value="TPR-like_helical_dom_sf"/>
</dbReference>
<dbReference type="PANTHER" id="PTHR46782">
    <property type="entry name" value="OS01G0757700 PROTEIN"/>
    <property type="match status" value="1"/>
</dbReference>
<dbReference type="AlphaFoldDB" id="A0ABD1Y577"/>
<dbReference type="Gene3D" id="1.25.40.10">
    <property type="entry name" value="Tetratricopeptide repeat domain"/>
    <property type="match status" value="1"/>
</dbReference>
<evidence type="ECO:0000313" key="4">
    <source>
        <dbReference type="EMBL" id="KAL2621914.1"/>
    </source>
</evidence>
<feature type="region of interest" description="Disordered" evidence="3">
    <location>
        <begin position="284"/>
        <end position="325"/>
    </location>
</feature>
<dbReference type="InterPro" id="IPR044646">
    <property type="entry name" value="EMB1417-like"/>
</dbReference>
<dbReference type="EMBL" id="JBHFFA010000006">
    <property type="protein sequence ID" value="KAL2621914.1"/>
    <property type="molecule type" value="Genomic_DNA"/>
</dbReference>
<accession>A0ABD1Y577</accession>
<name>A0ABD1Y577_9MARC</name>
<evidence type="ECO:0000256" key="2">
    <source>
        <dbReference type="PROSITE-ProRule" id="PRU00708"/>
    </source>
</evidence>
<feature type="region of interest" description="Disordered" evidence="3">
    <location>
        <begin position="83"/>
        <end position="107"/>
    </location>
</feature>
<keyword evidence="5" id="KW-1185">Reference proteome</keyword>
<reference evidence="4 5" key="1">
    <citation type="submission" date="2024-09" db="EMBL/GenBank/DDBJ databases">
        <title>Chromosome-scale assembly of Riccia fluitans.</title>
        <authorList>
            <person name="Paukszto L."/>
            <person name="Sawicki J."/>
            <person name="Karawczyk K."/>
            <person name="Piernik-Szablinska J."/>
            <person name="Szczecinska M."/>
            <person name="Mazdziarz M."/>
        </authorList>
    </citation>
    <scope>NUCLEOTIDE SEQUENCE [LARGE SCALE GENOMIC DNA]</scope>
    <source>
        <strain evidence="4">Rf_01</strain>
        <tissue evidence="4">Aerial parts of the thallus</tissue>
    </source>
</reference>
<dbReference type="InterPro" id="IPR002885">
    <property type="entry name" value="PPR_rpt"/>
</dbReference>
<comment type="caution">
    <text evidence="4">The sequence shown here is derived from an EMBL/GenBank/DDBJ whole genome shotgun (WGS) entry which is preliminary data.</text>
</comment>